<gene>
    <name evidence="2" type="ORF">BST99_02430</name>
</gene>
<sequence>MSPGSPYLLIINSSTVENVFNTYLFKALDAYPYELEEAIEALNYALSFEPDNTKALCLMARVYSEQLEDYNAAKSCYEKAMSSQLEMPGIYPDYIRLLLANEDYDQAQRLIDFALTIKGTDKATLHLLQGQLYEGLGQFTSAISALKRSKGLAFNNDFVRFAEEEITRVKNKLPKKRRKKKSNKKKKGA</sequence>
<evidence type="ECO:0000256" key="1">
    <source>
        <dbReference type="SAM" id="MobiDB-lite"/>
    </source>
</evidence>
<protein>
    <submittedName>
        <fullName evidence="2">Uncharacterized protein</fullName>
    </submittedName>
</protein>
<proteinExistence type="predicted"/>
<keyword evidence="3" id="KW-1185">Reference proteome</keyword>
<evidence type="ECO:0000313" key="2">
    <source>
        <dbReference type="EMBL" id="PQJ14750.1"/>
    </source>
</evidence>
<dbReference type="OrthoDB" id="1122255at2"/>
<dbReference type="InterPro" id="IPR019734">
    <property type="entry name" value="TPR_rpt"/>
</dbReference>
<accession>A0A2S7T4A7</accession>
<name>A0A2S7T4A7_9FLAO</name>
<dbReference type="Pfam" id="PF13181">
    <property type="entry name" value="TPR_8"/>
    <property type="match status" value="2"/>
</dbReference>
<dbReference type="EMBL" id="MQVX01000001">
    <property type="protein sequence ID" value="PQJ14750.1"/>
    <property type="molecule type" value="Genomic_DNA"/>
</dbReference>
<comment type="caution">
    <text evidence="2">The sequence shown here is derived from an EMBL/GenBank/DDBJ whole genome shotgun (WGS) entry which is preliminary data.</text>
</comment>
<dbReference type="InterPro" id="IPR011990">
    <property type="entry name" value="TPR-like_helical_dom_sf"/>
</dbReference>
<evidence type="ECO:0000313" key="3">
    <source>
        <dbReference type="Proteomes" id="UP000239366"/>
    </source>
</evidence>
<dbReference type="Proteomes" id="UP000239366">
    <property type="component" value="Unassembled WGS sequence"/>
</dbReference>
<dbReference type="SUPFAM" id="SSF48452">
    <property type="entry name" value="TPR-like"/>
    <property type="match status" value="1"/>
</dbReference>
<organism evidence="2 3">
    <name type="scientific">Aureicoccus marinus</name>
    <dbReference type="NCBI Taxonomy" id="754435"/>
    <lineage>
        <taxon>Bacteria</taxon>
        <taxon>Pseudomonadati</taxon>
        <taxon>Bacteroidota</taxon>
        <taxon>Flavobacteriia</taxon>
        <taxon>Flavobacteriales</taxon>
        <taxon>Flavobacteriaceae</taxon>
        <taxon>Aureicoccus</taxon>
    </lineage>
</organism>
<feature type="region of interest" description="Disordered" evidence="1">
    <location>
        <begin position="170"/>
        <end position="189"/>
    </location>
</feature>
<dbReference type="AlphaFoldDB" id="A0A2S7T4A7"/>
<reference evidence="3" key="1">
    <citation type="submission" date="2016-11" db="EMBL/GenBank/DDBJ databases">
        <title>Trade-off between light-utilization and light-protection in marine flavobacteria.</title>
        <authorList>
            <person name="Kumagai Y."/>
            <person name="Yoshizawa S."/>
            <person name="Kogure K."/>
        </authorList>
    </citation>
    <scope>NUCLEOTIDE SEQUENCE [LARGE SCALE GENOMIC DNA]</scope>
    <source>
        <strain evidence="3">SG-18</strain>
    </source>
</reference>
<dbReference type="Gene3D" id="1.25.40.10">
    <property type="entry name" value="Tetratricopeptide repeat domain"/>
    <property type="match status" value="2"/>
</dbReference>